<feature type="domain" description="Core Histone H2A/H2B/H3" evidence="3">
    <location>
        <begin position="42"/>
        <end position="129"/>
    </location>
</feature>
<dbReference type="VEuPathDB" id="TriTrypDB:ADEAN_000633300"/>
<dbReference type="SMART" id="SM00428">
    <property type="entry name" value="H3"/>
    <property type="match status" value="1"/>
</dbReference>
<evidence type="ECO:0000256" key="2">
    <source>
        <dbReference type="SAM" id="MobiDB-lite"/>
    </source>
</evidence>
<feature type="compositionally biased region" description="Basic residues" evidence="2">
    <location>
        <begin position="12"/>
        <end position="25"/>
    </location>
</feature>
<reference evidence="4 5" key="1">
    <citation type="submission" date="2020-08" db="EMBL/GenBank/DDBJ databases">
        <authorList>
            <person name="Newling K."/>
            <person name="Davey J."/>
            <person name="Forrester S."/>
        </authorList>
    </citation>
    <scope>NUCLEOTIDE SEQUENCE [LARGE SCALE GENOMIC DNA]</scope>
    <source>
        <strain evidence="5">Crithidia deanei Carvalho (ATCC PRA-265)</strain>
    </source>
</reference>
<dbReference type="SUPFAM" id="SSF47113">
    <property type="entry name" value="Histone-fold"/>
    <property type="match status" value="1"/>
</dbReference>
<accession>A0A7G2CG87</accession>
<dbReference type="InterPro" id="IPR009072">
    <property type="entry name" value="Histone-fold"/>
</dbReference>
<dbReference type="PRINTS" id="PR00622">
    <property type="entry name" value="HISTONEH3"/>
</dbReference>
<dbReference type="Gene3D" id="1.10.20.10">
    <property type="entry name" value="Histone, subunit A"/>
    <property type="match status" value="1"/>
</dbReference>
<name>A0A7G2CG87_9TRYP</name>
<dbReference type="GO" id="GO:0030527">
    <property type="term" value="F:structural constituent of chromatin"/>
    <property type="evidence" value="ECO:0007669"/>
    <property type="project" value="InterPro"/>
</dbReference>
<evidence type="ECO:0000313" key="5">
    <source>
        <dbReference type="Proteomes" id="UP000515908"/>
    </source>
</evidence>
<dbReference type="InterPro" id="IPR000164">
    <property type="entry name" value="Histone_H3/CENP-A"/>
</dbReference>
<keyword evidence="5" id="KW-1185">Reference proteome</keyword>
<dbReference type="PROSITE" id="PS00959">
    <property type="entry name" value="HISTONE_H3_2"/>
    <property type="match status" value="1"/>
</dbReference>
<dbReference type="GO" id="GO:0003677">
    <property type="term" value="F:DNA binding"/>
    <property type="evidence" value="ECO:0007669"/>
    <property type="project" value="InterPro"/>
</dbReference>
<dbReference type="GO" id="GO:0046982">
    <property type="term" value="F:protein heterodimerization activity"/>
    <property type="evidence" value="ECO:0007669"/>
    <property type="project" value="InterPro"/>
</dbReference>
<organism evidence="4 5">
    <name type="scientific">Angomonas deanei</name>
    <dbReference type="NCBI Taxonomy" id="59799"/>
    <lineage>
        <taxon>Eukaryota</taxon>
        <taxon>Discoba</taxon>
        <taxon>Euglenozoa</taxon>
        <taxon>Kinetoplastea</taxon>
        <taxon>Metakinetoplastina</taxon>
        <taxon>Trypanosomatida</taxon>
        <taxon>Trypanosomatidae</taxon>
        <taxon>Strigomonadinae</taxon>
        <taxon>Angomonas</taxon>
    </lineage>
</organism>
<proteinExistence type="inferred from homology"/>
<dbReference type="Proteomes" id="UP000515908">
    <property type="component" value="Chromosome 12"/>
</dbReference>
<sequence length="138" mass="15699">MAGLTKTIVAKRPQKSSASRKLHKNIKNETQKQIKKAHRWRPGTVALREVRKYQKSTNLLIAKAPFRRLVKEVSMNFKTSMRVSAGALEALQESTENYLTSILSDAYLCTVHARRVTLFPKDLQLALRLRGETRALPV</sequence>
<dbReference type="AlphaFoldDB" id="A0A7G2CG87"/>
<dbReference type="Pfam" id="PF00125">
    <property type="entry name" value="Histone"/>
    <property type="match status" value="1"/>
</dbReference>
<protein>
    <submittedName>
        <fullName evidence="4">Core histone H2A/H2B/H3/H4/Histone-like transcription factor (CBF/NF-Y) and archaeal histone, putative</fullName>
    </submittedName>
</protein>
<dbReference type="OrthoDB" id="4025405at2759"/>
<dbReference type="GO" id="GO:0000786">
    <property type="term" value="C:nucleosome"/>
    <property type="evidence" value="ECO:0007669"/>
    <property type="project" value="InterPro"/>
</dbReference>
<comment type="similarity">
    <text evidence="1">Belongs to the histone H3 family.</text>
</comment>
<evidence type="ECO:0000256" key="1">
    <source>
        <dbReference type="ARBA" id="ARBA00010343"/>
    </source>
</evidence>
<evidence type="ECO:0000313" key="4">
    <source>
        <dbReference type="EMBL" id="CAD2218840.1"/>
    </source>
</evidence>
<dbReference type="CDD" id="cd22911">
    <property type="entry name" value="HFD_H3"/>
    <property type="match status" value="1"/>
</dbReference>
<dbReference type="EMBL" id="LR877156">
    <property type="protein sequence ID" value="CAD2218840.1"/>
    <property type="molecule type" value="Genomic_DNA"/>
</dbReference>
<dbReference type="PANTHER" id="PTHR11426">
    <property type="entry name" value="HISTONE H3"/>
    <property type="match status" value="1"/>
</dbReference>
<feature type="region of interest" description="Disordered" evidence="2">
    <location>
        <begin position="1"/>
        <end position="34"/>
    </location>
</feature>
<evidence type="ECO:0000259" key="3">
    <source>
        <dbReference type="Pfam" id="PF00125"/>
    </source>
</evidence>
<gene>
    <name evidence="4" type="ORF">ADEAN_000633300</name>
</gene>
<dbReference type="InterPro" id="IPR007125">
    <property type="entry name" value="H2A/H2B/H3"/>
</dbReference>
<dbReference type="FunFam" id="1.10.20.10:FF:000077">
    <property type="entry name" value="Histone H3 variant"/>
    <property type="match status" value="1"/>
</dbReference>